<organism evidence="2 3">
    <name type="scientific">Georgenia halophila</name>
    <dbReference type="NCBI Taxonomy" id="620889"/>
    <lineage>
        <taxon>Bacteria</taxon>
        <taxon>Bacillati</taxon>
        <taxon>Actinomycetota</taxon>
        <taxon>Actinomycetes</taxon>
        <taxon>Micrococcales</taxon>
        <taxon>Bogoriellaceae</taxon>
        <taxon>Georgenia</taxon>
    </lineage>
</organism>
<feature type="region of interest" description="Disordered" evidence="1">
    <location>
        <begin position="1"/>
        <end position="95"/>
    </location>
</feature>
<feature type="compositionally biased region" description="Acidic residues" evidence="1">
    <location>
        <begin position="40"/>
        <end position="63"/>
    </location>
</feature>
<dbReference type="Proteomes" id="UP001500622">
    <property type="component" value="Unassembled WGS sequence"/>
</dbReference>
<evidence type="ECO:0000256" key="1">
    <source>
        <dbReference type="SAM" id="MobiDB-lite"/>
    </source>
</evidence>
<dbReference type="EMBL" id="BAABGN010000009">
    <property type="protein sequence ID" value="GAA4424756.1"/>
    <property type="molecule type" value="Genomic_DNA"/>
</dbReference>
<sequence>MSQAHPFQPNLHPDDEQGIPAADPGPGAPPTAPGFGEGYEPSEYDDEEAQDEGSDDRESDDEDVPGKDDEPSGTEANVFEPPDPDDVRRDGASSE</sequence>
<keyword evidence="3" id="KW-1185">Reference proteome</keyword>
<evidence type="ECO:0000313" key="3">
    <source>
        <dbReference type="Proteomes" id="UP001500622"/>
    </source>
</evidence>
<gene>
    <name evidence="2" type="ORF">GCM10023169_21690</name>
</gene>
<feature type="compositionally biased region" description="Basic and acidic residues" evidence="1">
    <location>
        <begin position="85"/>
        <end position="95"/>
    </location>
</feature>
<name>A0ABP8L8D3_9MICO</name>
<comment type="caution">
    <text evidence="2">The sequence shown here is derived from an EMBL/GenBank/DDBJ whole genome shotgun (WGS) entry which is preliminary data.</text>
</comment>
<dbReference type="RefSeq" id="WP_345216280.1">
    <property type="nucleotide sequence ID" value="NZ_BAABGN010000009.1"/>
</dbReference>
<accession>A0ABP8L8D3</accession>
<reference evidence="3" key="1">
    <citation type="journal article" date="2019" name="Int. J. Syst. Evol. Microbiol.">
        <title>The Global Catalogue of Microorganisms (GCM) 10K type strain sequencing project: providing services to taxonomists for standard genome sequencing and annotation.</title>
        <authorList>
            <consortium name="The Broad Institute Genomics Platform"/>
            <consortium name="The Broad Institute Genome Sequencing Center for Infectious Disease"/>
            <person name="Wu L."/>
            <person name="Ma J."/>
        </authorList>
    </citation>
    <scope>NUCLEOTIDE SEQUENCE [LARGE SCALE GENOMIC DNA]</scope>
    <source>
        <strain evidence="3">JCM 17810</strain>
    </source>
</reference>
<protein>
    <submittedName>
        <fullName evidence="2">Uncharacterized protein</fullName>
    </submittedName>
</protein>
<evidence type="ECO:0000313" key="2">
    <source>
        <dbReference type="EMBL" id="GAA4424756.1"/>
    </source>
</evidence>
<proteinExistence type="predicted"/>